<reference evidence="1 2" key="1">
    <citation type="journal article" date="2015" name="Mol. Biochem. Parasitol.">
        <title>Identification of polymorphic genes for use in assemblage B genotyping assays through comparative genomics of multiple assemblage B Giardia duodenalis isolates.</title>
        <authorList>
            <person name="Wielinga C."/>
            <person name="Thompson R.C."/>
            <person name="Monis P."/>
            <person name="Ryan U."/>
        </authorList>
    </citation>
    <scope>NUCLEOTIDE SEQUENCE [LARGE SCALE GENOMIC DNA]</scope>
    <source>
        <strain evidence="1 2">BAH15c1</strain>
    </source>
</reference>
<dbReference type="OrthoDB" id="10248603at2759"/>
<dbReference type="VEuPathDB" id="GiardiaDB:QR46_1694"/>
<evidence type="ECO:0000313" key="2">
    <source>
        <dbReference type="Proteomes" id="UP000070089"/>
    </source>
</evidence>
<comment type="caution">
    <text evidence="1">The sequence shown here is derived from an EMBL/GenBank/DDBJ whole genome shotgun (WGS) entry which is preliminary data.</text>
</comment>
<sequence>MSLGTCIPTYNTSGPPCNLGAFSKMNSRTHHESCQIYTVTKPCQTDIFSMDMLDPCLPVRTFNYTKTLGDYTSYKRHAHAHRERSELNKEALRGIACQEWRLNNGCTTFHETLSSSELPFLNSRDGGVKTAGEAVPCCYQSDDLFGKKYICGRCTGFYWDDWRTKQIKAHCGPDFNLKQPPPTTDFHRCQ</sequence>
<name>A0A132NW52_GIAIN</name>
<dbReference type="EMBL" id="JXTI01000037">
    <property type="protein sequence ID" value="KWX14305.1"/>
    <property type="molecule type" value="Genomic_DNA"/>
</dbReference>
<organism evidence="1 2">
    <name type="scientific">Giardia duodenalis assemblage B</name>
    <dbReference type="NCBI Taxonomy" id="1394984"/>
    <lineage>
        <taxon>Eukaryota</taxon>
        <taxon>Metamonada</taxon>
        <taxon>Diplomonadida</taxon>
        <taxon>Hexamitidae</taxon>
        <taxon>Giardiinae</taxon>
        <taxon>Giardia</taxon>
    </lineage>
</organism>
<gene>
    <name evidence="1" type="ORF">QR46_1694</name>
</gene>
<evidence type="ECO:0000313" key="1">
    <source>
        <dbReference type="EMBL" id="KWX14305.1"/>
    </source>
</evidence>
<dbReference type="Proteomes" id="UP000070089">
    <property type="component" value="Unassembled WGS sequence"/>
</dbReference>
<dbReference type="AlphaFoldDB" id="A0A132NW52"/>
<accession>A0A132NW52</accession>
<protein>
    <submittedName>
        <fullName evidence="1">Uncharacterized protein</fullName>
    </submittedName>
</protein>
<proteinExistence type="predicted"/>